<evidence type="ECO:0000256" key="6">
    <source>
        <dbReference type="ARBA" id="ARBA00023065"/>
    </source>
</evidence>
<dbReference type="Pfam" id="PF01496">
    <property type="entry name" value="V_ATPase_I"/>
    <property type="match status" value="1"/>
</dbReference>
<organism evidence="9 10">
    <name type="scientific">Clostridium intestinale DSM 6191</name>
    <dbReference type="NCBI Taxonomy" id="1121320"/>
    <lineage>
        <taxon>Bacteria</taxon>
        <taxon>Bacillati</taxon>
        <taxon>Bacillota</taxon>
        <taxon>Clostridia</taxon>
        <taxon>Eubacteriales</taxon>
        <taxon>Clostridiaceae</taxon>
        <taxon>Clostridium</taxon>
    </lineage>
</organism>
<keyword evidence="3" id="KW-0813">Transport</keyword>
<keyword evidence="7 8" id="KW-0472">Membrane</keyword>
<feature type="transmembrane region" description="Helical" evidence="8">
    <location>
        <begin position="410"/>
        <end position="432"/>
    </location>
</feature>
<proteinExistence type="inferred from homology"/>
<dbReference type="InterPro" id="IPR002490">
    <property type="entry name" value="V-ATPase_116kDa_su"/>
</dbReference>
<dbReference type="GO" id="GO:0007035">
    <property type="term" value="P:vacuolar acidification"/>
    <property type="evidence" value="ECO:0007669"/>
    <property type="project" value="TreeGrafter"/>
</dbReference>
<dbReference type="Proteomes" id="UP000184241">
    <property type="component" value="Unassembled WGS sequence"/>
</dbReference>
<dbReference type="PANTHER" id="PTHR11629">
    <property type="entry name" value="VACUOLAR PROTON ATPASES"/>
    <property type="match status" value="1"/>
</dbReference>
<dbReference type="GO" id="GO:0016471">
    <property type="term" value="C:vacuolar proton-transporting V-type ATPase complex"/>
    <property type="evidence" value="ECO:0007669"/>
    <property type="project" value="TreeGrafter"/>
</dbReference>
<dbReference type="AlphaFoldDB" id="A0A1M5Y1B6"/>
<accession>A0A1M5Y1B6</accession>
<dbReference type="PANTHER" id="PTHR11629:SF63">
    <property type="entry name" value="V-TYPE PROTON ATPASE SUBUNIT A"/>
    <property type="match status" value="1"/>
</dbReference>
<evidence type="ECO:0000256" key="2">
    <source>
        <dbReference type="ARBA" id="ARBA00009904"/>
    </source>
</evidence>
<comment type="subcellular location">
    <subcellularLocation>
        <location evidence="1">Membrane</location>
        <topology evidence="1">Multi-pass membrane protein</topology>
    </subcellularLocation>
</comment>
<name>A0A1M5Y1B6_9CLOT</name>
<comment type="similarity">
    <text evidence="2">Belongs to the V-ATPase 116 kDa subunit family.</text>
</comment>
<keyword evidence="6" id="KW-0406">Ion transport</keyword>
<evidence type="ECO:0000256" key="4">
    <source>
        <dbReference type="ARBA" id="ARBA00022692"/>
    </source>
</evidence>
<evidence type="ECO:0000313" key="10">
    <source>
        <dbReference type="Proteomes" id="UP000184241"/>
    </source>
</evidence>
<gene>
    <name evidence="9" type="ORF">SAMN02745941_01783</name>
</gene>
<feature type="transmembrane region" description="Helical" evidence="8">
    <location>
        <begin position="563"/>
        <end position="584"/>
    </location>
</feature>
<dbReference type="GO" id="GO:0033179">
    <property type="term" value="C:proton-transporting V-type ATPase, V0 domain"/>
    <property type="evidence" value="ECO:0007669"/>
    <property type="project" value="InterPro"/>
</dbReference>
<dbReference type="GO" id="GO:0046961">
    <property type="term" value="F:proton-transporting ATPase activity, rotational mechanism"/>
    <property type="evidence" value="ECO:0007669"/>
    <property type="project" value="InterPro"/>
</dbReference>
<feature type="transmembrane region" description="Helical" evidence="8">
    <location>
        <begin position="590"/>
        <end position="610"/>
    </location>
</feature>
<reference evidence="9 10" key="1">
    <citation type="submission" date="2016-11" db="EMBL/GenBank/DDBJ databases">
        <authorList>
            <person name="Jaros S."/>
            <person name="Januszkiewicz K."/>
            <person name="Wedrychowicz H."/>
        </authorList>
    </citation>
    <scope>NUCLEOTIDE SEQUENCE [LARGE SCALE GENOMIC DNA]</scope>
    <source>
        <strain evidence="9 10">DSM 6191</strain>
    </source>
</reference>
<feature type="transmembrane region" description="Helical" evidence="8">
    <location>
        <begin position="492"/>
        <end position="524"/>
    </location>
</feature>
<evidence type="ECO:0000256" key="1">
    <source>
        <dbReference type="ARBA" id="ARBA00004141"/>
    </source>
</evidence>
<feature type="transmembrane region" description="Helical" evidence="8">
    <location>
        <begin position="536"/>
        <end position="554"/>
    </location>
</feature>
<dbReference type="GO" id="GO:0051117">
    <property type="term" value="F:ATPase binding"/>
    <property type="evidence" value="ECO:0007669"/>
    <property type="project" value="TreeGrafter"/>
</dbReference>
<evidence type="ECO:0000256" key="8">
    <source>
        <dbReference type="SAM" id="Phobius"/>
    </source>
</evidence>
<evidence type="ECO:0000313" key="9">
    <source>
        <dbReference type="EMBL" id="SHI05756.1"/>
    </source>
</evidence>
<feature type="transmembrane region" description="Helical" evidence="8">
    <location>
        <begin position="371"/>
        <end position="398"/>
    </location>
</feature>
<dbReference type="EMBL" id="FQXU01000005">
    <property type="protein sequence ID" value="SHI05756.1"/>
    <property type="molecule type" value="Genomic_DNA"/>
</dbReference>
<keyword evidence="4 8" id="KW-0812">Transmembrane</keyword>
<feature type="transmembrane region" description="Helical" evidence="8">
    <location>
        <begin position="452"/>
        <end position="480"/>
    </location>
</feature>
<protein>
    <submittedName>
        <fullName evidence="9">V/A-type H+-transporting ATPase subunit I</fullName>
    </submittedName>
</protein>
<keyword evidence="5 8" id="KW-1133">Transmembrane helix</keyword>
<sequence length="650" mass="73719">MAIVKMNKFTLLAFESDRKKLLEELQKLEEVQFINLQSQDVLEDQEDFVGLDKVSLDSSYAKFEEDLSKIKFTMEFLKRYISKKSGLGEMLSDKKQMSYEEINKYMTNSSWKVIYNEIKGKEERLNSINNELTKIESEIDLLKAWINFDAPFKLLKNLKSAYFLGSFPKQYEEELIDKLNKSEYPTYYEVISKNNSDVSILVITNIESRENISEELKQVGFSAFPVIYDETASEKINSLNSNHKNLLDEEKSIKESLITYNDKIEELEIAYEFFNSLIVRELASNNFLKTSKIIAISGWIKKDSNEILEKTVGNILDNNYYMTFSEVEDKEIEKVPIKLKNGTFSSNFEGLVEMYSLPKYSEVDPTPILSIFYFIFYGMMLSDAGYGLIIVCATSYALWKVKDPEKRKFFKLLFFAGISTVIWGAIYGSWFGDLFPEYFGINVPYLLNPTTGIMEIFIMSLVFGFVHVFVGLGIKAYILIRAGAIKDMVYDVLTWYSTLIGAVLMLLGIGGVLGKVLLFGGLIALLLTQGRASESIGGKIGGGVYGVYGITGYLGDIVSYSRLLALGLATGFIANALNLIVNLIPSPFSYIISPILFIGLHLFNLLINALGSYVHAARLQYLEFFGKFYEGGGRKFTPFKLSDIFIKITK</sequence>
<evidence type="ECO:0000256" key="7">
    <source>
        <dbReference type="ARBA" id="ARBA00023136"/>
    </source>
</evidence>
<evidence type="ECO:0000256" key="3">
    <source>
        <dbReference type="ARBA" id="ARBA00022448"/>
    </source>
</evidence>
<evidence type="ECO:0000256" key="5">
    <source>
        <dbReference type="ARBA" id="ARBA00022989"/>
    </source>
</evidence>